<comment type="caution">
    <text evidence="2">The sequence shown here is derived from an EMBL/GenBank/DDBJ whole genome shotgun (WGS) entry which is preliminary data.</text>
</comment>
<reference evidence="2" key="2">
    <citation type="submission" date="2021-04" db="EMBL/GenBank/DDBJ databases">
        <authorList>
            <person name="Gilroy R."/>
        </authorList>
    </citation>
    <scope>NUCLEOTIDE SEQUENCE</scope>
    <source>
        <strain evidence="2">811</strain>
    </source>
</reference>
<dbReference type="AlphaFoldDB" id="A0A9D1V8Y1"/>
<dbReference type="PROSITE" id="PS51257">
    <property type="entry name" value="PROKAR_LIPOPROTEIN"/>
    <property type="match status" value="1"/>
</dbReference>
<evidence type="ECO:0000313" key="3">
    <source>
        <dbReference type="Proteomes" id="UP000824204"/>
    </source>
</evidence>
<reference evidence="2" key="1">
    <citation type="journal article" date="2021" name="PeerJ">
        <title>Extensive microbial diversity within the chicken gut microbiome revealed by metagenomics and culture.</title>
        <authorList>
            <person name="Gilroy R."/>
            <person name="Ravi A."/>
            <person name="Getino M."/>
            <person name="Pursley I."/>
            <person name="Horton D.L."/>
            <person name="Alikhan N.F."/>
            <person name="Baker D."/>
            <person name="Gharbi K."/>
            <person name="Hall N."/>
            <person name="Watson M."/>
            <person name="Adriaenssens E.M."/>
            <person name="Foster-Nyarko E."/>
            <person name="Jarju S."/>
            <person name="Secka A."/>
            <person name="Antonio M."/>
            <person name="Oren A."/>
            <person name="Chaudhuri R.R."/>
            <person name="La Ragione R."/>
            <person name="Hildebrand F."/>
            <person name="Pallen M.J."/>
        </authorList>
    </citation>
    <scope>NUCLEOTIDE SEQUENCE</scope>
    <source>
        <strain evidence="2">811</strain>
    </source>
</reference>
<evidence type="ECO:0000313" key="2">
    <source>
        <dbReference type="EMBL" id="HIX08058.1"/>
    </source>
</evidence>
<evidence type="ECO:0008006" key="4">
    <source>
        <dbReference type="Google" id="ProtNLM"/>
    </source>
</evidence>
<accession>A0A9D1V8Y1</accession>
<dbReference type="EMBL" id="DXFX01000080">
    <property type="protein sequence ID" value="HIX08058.1"/>
    <property type="molecule type" value="Genomic_DNA"/>
</dbReference>
<name>A0A9D1V8Y1_9FIRM</name>
<sequence>MKKFFSILTILCLCLSFGMLAACGGGTKNDDKTQDTEYTITAQSEGCSFDGIPAQAKEGDKISFTVSVSDSLKTVEKVMANDTECTFADGKYSFTMPAQNVQVTATVGYVQKEILSDDALLWSANVPSQICKAREEDGSWPYQMVHFEFSEPKNVGYEGNVTVTSLNPEIIPQSALTELYTNKLDNYNGFCDYGSFRISLDEVSLGTAYIAVHAKTSSVTPIDATIIKKIEVVNYGELQEETWQESVEVDLSRVYDEYKDNNIKIQISDRDHQYGTPSRTVTVAATADVRTVTFDYIPNHNYSITVYYGESPTLVFFTLNESVTANATYQNGDLVFTQEGVTISVDVVSVE</sequence>
<dbReference type="Proteomes" id="UP000824204">
    <property type="component" value="Unassembled WGS sequence"/>
</dbReference>
<feature type="chain" id="PRO_5039390137" description="DUF4382 domain-containing protein" evidence="1">
    <location>
        <begin position="22"/>
        <end position="351"/>
    </location>
</feature>
<protein>
    <recommendedName>
        <fullName evidence="4">DUF4382 domain-containing protein</fullName>
    </recommendedName>
</protein>
<feature type="signal peptide" evidence="1">
    <location>
        <begin position="1"/>
        <end position="21"/>
    </location>
</feature>
<organism evidence="2 3">
    <name type="scientific">Candidatus Borkfalkia faecipullorum</name>
    <dbReference type="NCBI Taxonomy" id="2838510"/>
    <lineage>
        <taxon>Bacteria</taxon>
        <taxon>Bacillati</taxon>
        <taxon>Bacillota</taxon>
        <taxon>Clostridia</taxon>
        <taxon>Christensenellales</taxon>
        <taxon>Christensenellaceae</taxon>
        <taxon>Candidatus Borkfalkia</taxon>
    </lineage>
</organism>
<proteinExistence type="predicted"/>
<keyword evidence="1" id="KW-0732">Signal</keyword>
<gene>
    <name evidence="2" type="ORF">H9741_06290</name>
</gene>
<evidence type="ECO:0000256" key="1">
    <source>
        <dbReference type="SAM" id="SignalP"/>
    </source>
</evidence>